<dbReference type="Gene3D" id="3.90.1150.10">
    <property type="entry name" value="Aspartate Aminotransferase, domain 1"/>
    <property type="match status" value="1"/>
</dbReference>
<dbReference type="PROSITE" id="PS00600">
    <property type="entry name" value="AA_TRANSFER_CLASS_3"/>
    <property type="match status" value="1"/>
</dbReference>
<proteinExistence type="inferred from homology"/>
<dbReference type="RefSeq" id="WP_143890270.1">
    <property type="nucleotide sequence ID" value="NZ_VJNB01000005.1"/>
</dbReference>
<comment type="similarity">
    <text evidence="2 6">Belongs to the class-III pyridoxal-phosphate-dependent aminotransferase family.</text>
</comment>
<gene>
    <name evidence="7" type="primary">davT</name>
    <name evidence="7" type="ORF">Talka_01256</name>
</gene>
<dbReference type="GO" id="GO:0042802">
    <property type="term" value="F:identical protein binding"/>
    <property type="evidence" value="ECO:0007669"/>
    <property type="project" value="TreeGrafter"/>
</dbReference>
<dbReference type="Pfam" id="PF00202">
    <property type="entry name" value="Aminotran_3"/>
    <property type="match status" value="1"/>
</dbReference>
<dbReference type="GO" id="GO:0047589">
    <property type="term" value="F:5-aminovalerate transaminase activity"/>
    <property type="evidence" value="ECO:0007669"/>
    <property type="project" value="UniProtKB-EC"/>
</dbReference>
<evidence type="ECO:0000313" key="7">
    <source>
        <dbReference type="EMBL" id="TSE19908.1"/>
    </source>
</evidence>
<comment type="caution">
    <text evidence="7">The sequence shown here is derived from an EMBL/GenBank/DDBJ whole genome shotgun (WGS) entry which is preliminary data.</text>
</comment>
<dbReference type="InterPro" id="IPR049704">
    <property type="entry name" value="Aminotrans_3_PPA_site"/>
</dbReference>
<dbReference type="AlphaFoldDB" id="A0A554W8K5"/>
<keyword evidence="5 6" id="KW-0663">Pyridoxal phosphate</keyword>
<dbReference type="GO" id="GO:0034386">
    <property type="term" value="F:4-aminobutyrate:2-oxoglutarate transaminase activity"/>
    <property type="evidence" value="ECO:0007669"/>
    <property type="project" value="InterPro"/>
</dbReference>
<evidence type="ECO:0000256" key="6">
    <source>
        <dbReference type="RuleBase" id="RU003560"/>
    </source>
</evidence>
<reference evidence="7 8" key="1">
    <citation type="submission" date="2019-07" db="EMBL/GenBank/DDBJ databases">
        <title>Tepidimonas alkaliphilus YIM 72238 draft genome.</title>
        <authorList>
            <person name="Da Costa M.S."/>
            <person name="Froufe H.J.C."/>
            <person name="Egas C."/>
            <person name="Albuquerque L."/>
        </authorList>
    </citation>
    <scope>NUCLEOTIDE SEQUENCE [LARGE SCALE GENOMIC DNA]</scope>
    <source>
        <strain evidence="7 8">YIM 72238</strain>
    </source>
</reference>
<evidence type="ECO:0000256" key="5">
    <source>
        <dbReference type="ARBA" id="ARBA00022898"/>
    </source>
</evidence>
<dbReference type="InterPro" id="IPR050103">
    <property type="entry name" value="Class-III_PLP-dep_AT"/>
</dbReference>
<dbReference type="InterPro" id="IPR015422">
    <property type="entry name" value="PyrdxlP-dep_Trfase_small"/>
</dbReference>
<dbReference type="NCBIfam" id="TIGR00700">
    <property type="entry name" value="GABAtrnsam"/>
    <property type="match status" value="1"/>
</dbReference>
<comment type="cofactor">
    <cofactor evidence="1">
        <name>pyridoxal 5'-phosphate</name>
        <dbReference type="ChEBI" id="CHEBI:597326"/>
    </cofactor>
</comment>
<organism evidence="7 8">
    <name type="scientific">Tepidimonas alkaliphilus</name>
    <dbReference type="NCBI Taxonomy" id="2588942"/>
    <lineage>
        <taxon>Bacteria</taxon>
        <taxon>Pseudomonadati</taxon>
        <taxon>Pseudomonadota</taxon>
        <taxon>Betaproteobacteria</taxon>
        <taxon>Burkholderiales</taxon>
        <taxon>Tepidimonas</taxon>
    </lineage>
</organism>
<evidence type="ECO:0000256" key="3">
    <source>
        <dbReference type="ARBA" id="ARBA00022576"/>
    </source>
</evidence>
<dbReference type="PIRSF" id="PIRSF000521">
    <property type="entry name" value="Transaminase_4ab_Lys_Orn"/>
    <property type="match status" value="1"/>
</dbReference>
<dbReference type="CDD" id="cd00610">
    <property type="entry name" value="OAT_like"/>
    <property type="match status" value="1"/>
</dbReference>
<sequence>MHRDPHVPPATRSNAALMARRRAALPAGLGQTHEVFAERAEGAEVWDVEGRRYIDFAGGIAVLNTGHRHPKIVEAVKAQLDKLHHTCFQVLAYEPYVELAERLIAKMPGDFAKKAFFLSTGAEAVENAIKIARAATGRQGVIAFGGGFHGRTLLGMALTGKVAPYKAGFGPFPAEVYHAEYPNALHGVTVDDALRSLQHLFKYDIEPQRVAALILEPVQGEGGFYVAPFEFARALRRLCDEHGIVFIADEVQTGAGRTGTWLACEQWGVAPDLVTMAKSMAGGFPISAVIGRAELMDKVPPGGLGGTYAGHPLACAAALAVLDVFEEERLLERSRAIGERLRAGLTAMMARHAEIRDVRGLGAMVAIELFEGGDLTRPAAELTRRLCAEALQRGLVLLSCGLYGNVIRILVPLTASDALLDEGLAIMEAALVAAKG</sequence>
<dbReference type="FunFam" id="3.40.640.10:FF:000013">
    <property type="entry name" value="4-aminobutyrate aminotransferase"/>
    <property type="match status" value="1"/>
</dbReference>
<keyword evidence="3 7" id="KW-0032">Aminotransferase</keyword>
<dbReference type="InterPro" id="IPR015421">
    <property type="entry name" value="PyrdxlP-dep_Trfase_major"/>
</dbReference>
<dbReference type="GO" id="GO:0009448">
    <property type="term" value="P:gamma-aminobutyric acid metabolic process"/>
    <property type="evidence" value="ECO:0007669"/>
    <property type="project" value="InterPro"/>
</dbReference>
<dbReference type="Gene3D" id="3.40.640.10">
    <property type="entry name" value="Type I PLP-dependent aspartate aminotransferase-like (Major domain)"/>
    <property type="match status" value="1"/>
</dbReference>
<keyword evidence="8" id="KW-1185">Reference proteome</keyword>
<dbReference type="InterPro" id="IPR005814">
    <property type="entry name" value="Aminotrans_3"/>
</dbReference>
<name>A0A554W8K5_9BURK</name>
<dbReference type="SUPFAM" id="SSF53383">
    <property type="entry name" value="PLP-dependent transferases"/>
    <property type="match status" value="1"/>
</dbReference>
<evidence type="ECO:0000256" key="1">
    <source>
        <dbReference type="ARBA" id="ARBA00001933"/>
    </source>
</evidence>
<dbReference type="EMBL" id="VJNB01000005">
    <property type="protein sequence ID" value="TSE19908.1"/>
    <property type="molecule type" value="Genomic_DNA"/>
</dbReference>
<dbReference type="OrthoDB" id="3398487at2"/>
<protein>
    <submittedName>
        <fullName evidence="7">5-aminovalerate aminotransferase DavT</fullName>
        <ecNumber evidence="7">2.6.1.48</ecNumber>
    </submittedName>
</protein>
<dbReference type="InterPro" id="IPR004632">
    <property type="entry name" value="4NH2But_aminotransferase_bac"/>
</dbReference>
<dbReference type="Proteomes" id="UP000315736">
    <property type="component" value="Unassembled WGS sequence"/>
</dbReference>
<evidence type="ECO:0000256" key="4">
    <source>
        <dbReference type="ARBA" id="ARBA00022679"/>
    </source>
</evidence>
<dbReference type="GO" id="GO:0030170">
    <property type="term" value="F:pyridoxal phosphate binding"/>
    <property type="evidence" value="ECO:0007669"/>
    <property type="project" value="InterPro"/>
</dbReference>
<evidence type="ECO:0000256" key="2">
    <source>
        <dbReference type="ARBA" id="ARBA00008954"/>
    </source>
</evidence>
<dbReference type="PANTHER" id="PTHR11986">
    <property type="entry name" value="AMINOTRANSFERASE CLASS III"/>
    <property type="match status" value="1"/>
</dbReference>
<evidence type="ECO:0000313" key="8">
    <source>
        <dbReference type="Proteomes" id="UP000315736"/>
    </source>
</evidence>
<dbReference type="InterPro" id="IPR015424">
    <property type="entry name" value="PyrdxlP-dep_Trfase"/>
</dbReference>
<accession>A0A554W8K5</accession>
<keyword evidence="4 7" id="KW-0808">Transferase</keyword>
<dbReference type="EC" id="2.6.1.48" evidence="7"/>